<name>A0AAV2DXC5_9ROSI</name>
<sequence>MLSEPLSNCNMSAAEMALSRRPPNPPPSPSLSPSKSVQNLQCLPLLSYKSALAGSPGKSPSKTQAWTFISEHDLQVGLYQGEPKVKVSPQLKERLCIPWKRTLVAHLLGRSISYQYMCSQLRWKWKPSGNMEILDLNNSTFLVNFSEEKDYLNALTGGPWVILDHYLVVHQWSHTFRTSDKPHRSVVAWVQQLELPIHFYHREVLFALRNLL</sequence>
<feature type="region of interest" description="Disordered" evidence="1">
    <location>
        <begin position="1"/>
        <end position="36"/>
    </location>
</feature>
<dbReference type="PANTHER" id="PTHR31286:SF99">
    <property type="entry name" value="DUF4283 DOMAIN-CONTAINING PROTEIN"/>
    <property type="match status" value="1"/>
</dbReference>
<proteinExistence type="predicted"/>
<keyword evidence="4" id="KW-1185">Reference proteome</keyword>
<dbReference type="Proteomes" id="UP001497516">
    <property type="component" value="Chromosome 3"/>
</dbReference>
<reference evidence="3 4" key="1">
    <citation type="submission" date="2024-04" db="EMBL/GenBank/DDBJ databases">
        <authorList>
            <person name="Fracassetti M."/>
        </authorList>
    </citation>
    <scope>NUCLEOTIDE SEQUENCE [LARGE SCALE GENOMIC DNA]</scope>
</reference>
<evidence type="ECO:0000313" key="3">
    <source>
        <dbReference type="EMBL" id="CAL1378303.1"/>
    </source>
</evidence>
<accession>A0AAV2DXC5</accession>
<organism evidence="3 4">
    <name type="scientific">Linum trigynum</name>
    <dbReference type="NCBI Taxonomy" id="586398"/>
    <lineage>
        <taxon>Eukaryota</taxon>
        <taxon>Viridiplantae</taxon>
        <taxon>Streptophyta</taxon>
        <taxon>Embryophyta</taxon>
        <taxon>Tracheophyta</taxon>
        <taxon>Spermatophyta</taxon>
        <taxon>Magnoliopsida</taxon>
        <taxon>eudicotyledons</taxon>
        <taxon>Gunneridae</taxon>
        <taxon>Pentapetalae</taxon>
        <taxon>rosids</taxon>
        <taxon>fabids</taxon>
        <taxon>Malpighiales</taxon>
        <taxon>Linaceae</taxon>
        <taxon>Linum</taxon>
    </lineage>
</organism>
<feature type="domain" description="DUF4283" evidence="2">
    <location>
        <begin position="99"/>
        <end position="178"/>
    </location>
</feature>
<evidence type="ECO:0000259" key="2">
    <source>
        <dbReference type="Pfam" id="PF14111"/>
    </source>
</evidence>
<dbReference type="InterPro" id="IPR025558">
    <property type="entry name" value="DUF4283"/>
</dbReference>
<evidence type="ECO:0000313" key="4">
    <source>
        <dbReference type="Proteomes" id="UP001497516"/>
    </source>
</evidence>
<dbReference type="EMBL" id="OZ034816">
    <property type="protein sequence ID" value="CAL1378303.1"/>
    <property type="molecule type" value="Genomic_DNA"/>
</dbReference>
<evidence type="ECO:0000256" key="1">
    <source>
        <dbReference type="SAM" id="MobiDB-lite"/>
    </source>
</evidence>
<protein>
    <recommendedName>
        <fullName evidence="2">DUF4283 domain-containing protein</fullName>
    </recommendedName>
</protein>
<dbReference type="Pfam" id="PF14111">
    <property type="entry name" value="DUF4283"/>
    <property type="match status" value="1"/>
</dbReference>
<dbReference type="PANTHER" id="PTHR31286">
    <property type="entry name" value="GLYCINE-RICH CELL WALL STRUCTURAL PROTEIN 1.8-LIKE"/>
    <property type="match status" value="1"/>
</dbReference>
<dbReference type="InterPro" id="IPR040256">
    <property type="entry name" value="At4g02000-like"/>
</dbReference>
<gene>
    <name evidence="3" type="ORF">LTRI10_LOCUS19896</name>
</gene>
<feature type="compositionally biased region" description="Polar residues" evidence="1">
    <location>
        <begin position="1"/>
        <end position="11"/>
    </location>
</feature>
<dbReference type="AlphaFoldDB" id="A0AAV2DXC5"/>